<evidence type="ECO:0000256" key="1">
    <source>
        <dbReference type="SAM" id="MobiDB-lite"/>
    </source>
</evidence>
<dbReference type="Proteomes" id="UP000233837">
    <property type="component" value="Unassembled WGS sequence"/>
</dbReference>
<dbReference type="AlphaFoldDB" id="A0A2I0WME9"/>
<proteinExistence type="predicted"/>
<sequence>MTRPAHQSSNTTRGLRVAACGQQAATAGGGSSATLPCGRIAAIVRVRSGSRAGAVQSRRGKLGCGPAQAQAARSMSGQAQARAAKSGRGDAAAVPYYRRRPTGRPVRPVW</sequence>
<reference evidence="2 3" key="1">
    <citation type="journal article" date="2016" name="Sci. Rep.">
        <title>The Dendrobium catenatum Lindl. genome sequence provides insights into polysaccharide synthase, floral development and adaptive evolution.</title>
        <authorList>
            <person name="Zhang G.Q."/>
            <person name="Xu Q."/>
            <person name="Bian C."/>
            <person name="Tsai W.C."/>
            <person name="Yeh C.M."/>
            <person name="Liu K.W."/>
            <person name="Yoshida K."/>
            <person name="Zhang L.S."/>
            <person name="Chang S.B."/>
            <person name="Chen F."/>
            <person name="Shi Y."/>
            <person name="Su Y.Y."/>
            <person name="Zhang Y.Q."/>
            <person name="Chen L.J."/>
            <person name="Yin Y."/>
            <person name="Lin M."/>
            <person name="Huang H."/>
            <person name="Deng H."/>
            <person name="Wang Z.W."/>
            <person name="Zhu S.L."/>
            <person name="Zhao X."/>
            <person name="Deng C."/>
            <person name="Niu S.C."/>
            <person name="Huang J."/>
            <person name="Wang M."/>
            <person name="Liu G.H."/>
            <person name="Yang H.J."/>
            <person name="Xiao X.J."/>
            <person name="Hsiao Y.Y."/>
            <person name="Wu W.L."/>
            <person name="Chen Y.Y."/>
            <person name="Mitsuda N."/>
            <person name="Ohme-Takagi M."/>
            <person name="Luo Y.B."/>
            <person name="Van de Peer Y."/>
            <person name="Liu Z.J."/>
        </authorList>
    </citation>
    <scope>NUCLEOTIDE SEQUENCE [LARGE SCALE GENOMIC DNA]</scope>
    <source>
        <tissue evidence="2">The whole plant</tissue>
    </source>
</reference>
<name>A0A2I0WME9_9ASPA</name>
<organism evidence="2 3">
    <name type="scientific">Dendrobium catenatum</name>
    <dbReference type="NCBI Taxonomy" id="906689"/>
    <lineage>
        <taxon>Eukaryota</taxon>
        <taxon>Viridiplantae</taxon>
        <taxon>Streptophyta</taxon>
        <taxon>Embryophyta</taxon>
        <taxon>Tracheophyta</taxon>
        <taxon>Spermatophyta</taxon>
        <taxon>Magnoliopsida</taxon>
        <taxon>Liliopsida</taxon>
        <taxon>Asparagales</taxon>
        <taxon>Orchidaceae</taxon>
        <taxon>Epidendroideae</taxon>
        <taxon>Malaxideae</taxon>
        <taxon>Dendrobiinae</taxon>
        <taxon>Dendrobium</taxon>
    </lineage>
</organism>
<gene>
    <name evidence="2" type="ORF">MA16_Dca001432</name>
</gene>
<evidence type="ECO:0000313" key="3">
    <source>
        <dbReference type="Proteomes" id="UP000233837"/>
    </source>
</evidence>
<accession>A0A2I0WME9</accession>
<evidence type="ECO:0000313" key="2">
    <source>
        <dbReference type="EMBL" id="PKU76826.1"/>
    </source>
</evidence>
<reference evidence="2 3" key="2">
    <citation type="journal article" date="2017" name="Nature">
        <title>The Apostasia genome and the evolution of orchids.</title>
        <authorList>
            <person name="Zhang G.Q."/>
            <person name="Liu K.W."/>
            <person name="Li Z."/>
            <person name="Lohaus R."/>
            <person name="Hsiao Y.Y."/>
            <person name="Niu S.C."/>
            <person name="Wang J.Y."/>
            <person name="Lin Y.C."/>
            <person name="Xu Q."/>
            <person name="Chen L.J."/>
            <person name="Yoshida K."/>
            <person name="Fujiwara S."/>
            <person name="Wang Z.W."/>
            <person name="Zhang Y.Q."/>
            <person name="Mitsuda N."/>
            <person name="Wang M."/>
            <person name="Liu G.H."/>
            <person name="Pecoraro L."/>
            <person name="Huang H.X."/>
            <person name="Xiao X.J."/>
            <person name="Lin M."/>
            <person name="Wu X.Y."/>
            <person name="Wu W.L."/>
            <person name="Chen Y.Y."/>
            <person name="Chang S.B."/>
            <person name="Sakamoto S."/>
            <person name="Ohme-Takagi M."/>
            <person name="Yagi M."/>
            <person name="Zeng S.J."/>
            <person name="Shen C.Y."/>
            <person name="Yeh C.M."/>
            <person name="Luo Y.B."/>
            <person name="Tsai W.C."/>
            <person name="Van de Peer Y."/>
            <person name="Liu Z.J."/>
        </authorList>
    </citation>
    <scope>NUCLEOTIDE SEQUENCE [LARGE SCALE GENOMIC DNA]</scope>
    <source>
        <tissue evidence="2">The whole plant</tissue>
    </source>
</reference>
<protein>
    <submittedName>
        <fullName evidence="2">Uncharacterized protein</fullName>
    </submittedName>
</protein>
<keyword evidence="3" id="KW-1185">Reference proteome</keyword>
<dbReference type="EMBL" id="KZ502537">
    <property type="protein sequence ID" value="PKU76826.1"/>
    <property type="molecule type" value="Genomic_DNA"/>
</dbReference>
<feature type="region of interest" description="Disordered" evidence="1">
    <location>
        <begin position="81"/>
        <end position="110"/>
    </location>
</feature>